<dbReference type="SUPFAM" id="SSF47090">
    <property type="entry name" value="PGBD-like"/>
    <property type="match status" value="1"/>
</dbReference>
<proteinExistence type="predicted"/>
<accession>A0ABT4ZZF9</accession>
<reference evidence="3 4" key="1">
    <citation type="submission" date="2023-01" db="EMBL/GenBank/DDBJ databases">
        <title>Genomes from the Australian National Cyanobacteria Reference Collection.</title>
        <authorList>
            <person name="Willis A."/>
            <person name="Lee E.M.F."/>
        </authorList>
    </citation>
    <scope>NUCLEOTIDE SEQUENCE [LARGE SCALE GENOMIC DNA]</scope>
    <source>
        <strain evidence="3 4">CS-537/01</strain>
    </source>
</reference>
<dbReference type="InterPro" id="IPR007921">
    <property type="entry name" value="CHAP_dom"/>
</dbReference>
<sequence length="539" mass="60238">MVQFNAALRTEYEQLYRDCQIKSDKLSQVDTIVNRLMDNRSRYKKVERLTDVPWFIVAVIHQLEASGNFNTHLHNGDRLSAKTINIPKNRPPGKPPFTWEESAQDALTFDGLNNWTDWSISGCCWKLEGYNGLGHRRFHSEVKSPYLWSFSNHYTKGKYASDGKFDPNLVSQQCGAVVLIKRMEEKGFISLSPESGMGDDIDTKTKQKEVTWFELFRKEEDGTSYPVIAANAGSEPIEVVELKTKLTDEFVDFLGKYPTAKTFLIAPSDKKIPSVTAPDITITPTTDLPTLTRILRWGSKGDDVKALQKALNDLGFNAGQVDGEFENNTENAVKAFQLKAGLMADGEVGPMTWGKLGGKPGDSISVDPSDPIYLRLAGFAEIEAAKGLTWSSASSEAEKYLKPFRKPMQNIGHIGSDPVFYNWCAAFVAYCCRNVGIDIPDQPEGFWATMALVESWKFWAKQNDFWFPKGSVIPMRGDIVTFDWSEAPGEFNHIGIIRAYSQGSTVIKTSEGNKGKRPVNTSGNFTHNLSSVSGFIRIR</sequence>
<evidence type="ECO:0000313" key="4">
    <source>
        <dbReference type="Proteomes" id="UP001212123"/>
    </source>
</evidence>
<dbReference type="Gene3D" id="1.10.101.10">
    <property type="entry name" value="PGBD-like superfamily/PGBD"/>
    <property type="match status" value="1"/>
</dbReference>
<dbReference type="SUPFAM" id="SSF54001">
    <property type="entry name" value="Cysteine proteinases"/>
    <property type="match status" value="1"/>
</dbReference>
<organism evidence="3 4">
    <name type="scientific">Dolichospermum circinale CS-537/01</name>
    <dbReference type="NCBI Taxonomy" id="3021739"/>
    <lineage>
        <taxon>Bacteria</taxon>
        <taxon>Bacillati</taxon>
        <taxon>Cyanobacteriota</taxon>
        <taxon>Cyanophyceae</taxon>
        <taxon>Nostocales</taxon>
        <taxon>Aphanizomenonaceae</taxon>
        <taxon>Dolichospermum</taxon>
        <taxon>Dolichospermum circinale</taxon>
    </lineage>
</organism>
<dbReference type="InterPro" id="IPR002477">
    <property type="entry name" value="Peptidoglycan-bd-like"/>
</dbReference>
<dbReference type="Pfam" id="PF05257">
    <property type="entry name" value="CHAP"/>
    <property type="match status" value="1"/>
</dbReference>
<evidence type="ECO:0000259" key="2">
    <source>
        <dbReference type="Pfam" id="PF05257"/>
    </source>
</evidence>
<keyword evidence="4" id="KW-1185">Reference proteome</keyword>
<dbReference type="InterPro" id="IPR036365">
    <property type="entry name" value="PGBD-like_sf"/>
</dbReference>
<feature type="domain" description="Peptidoglycan binding-like" evidence="1">
    <location>
        <begin position="301"/>
        <end position="356"/>
    </location>
</feature>
<comment type="caution">
    <text evidence="3">The sequence shown here is derived from an EMBL/GenBank/DDBJ whole genome shotgun (WGS) entry which is preliminary data.</text>
</comment>
<name>A0ABT4ZZF9_9CYAN</name>
<evidence type="ECO:0000313" key="3">
    <source>
        <dbReference type="EMBL" id="MDB9485050.1"/>
    </source>
</evidence>
<dbReference type="InterPro" id="IPR038765">
    <property type="entry name" value="Papain-like_cys_pep_sf"/>
</dbReference>
<dbReference type="Pfam" id="PF01471">
    <property type="entry name" value="PG_binding_1"/>
    <property type="match status" value="1"/>
</dbReference>
<gene>
    <name evidence="3" type="ORF">PN492_00490</name>
</gene>
<dbReference type="EMBL" id="JAQMTU010000005">
    <property type="protein sequence ID" value="MDB9485050.1"/>
    <property type="molecule type" value="Genomic_DNA"/>
</dbReference>
<dbReference type="Proteomes" id="UP001212123">
    <property type="component" value="Unassembled WGS sequence"/>
</dbReference>
<feature type="domain" description="Peptidase C51" evidence="2">
    <location>
        <begin position="420"/>
        <end position="513"/>
    </location>
</feature>
<evidence type="ECO:0000259" key="1">
    <source>
        <dbReference type="Pfam" id="PF01471"/>
    </source>
</evidence>
<dbReference type="RefSeq" id="WP_271804572.1">
    <property type="nucleotide sequence ID" value="NZ_JAQMTU010000005.1"/>
</dbReference>
<protein>
    <submittedName>
        <fullName evidence="3">Peptidoglycan-binding protein</fullName>
    </submittedName>
</protein>
<dbReference type="InterPro" id="IPR036366">
    <property type="entry name" value="PGBDSf"/>
</dbReference>